<dbReference type="FunFam" id="1.10.10.10:FF:000295">
    <property type="entry name" value="E2F transcription factor-like E2FE"/>
    <property type="match status" value="1"/>
</dbReference>
<dbReference type="GO" id="GO:0000981">
    <property type="term" value="F:DNA-binding transcription factor activity, RNA polymerase II-specific"/>
    <property type="evidence" value="ECO:0007669"/>
    <property type="project" value="TreeGrafter"/>
</dbReference>
<keyword evidence="3" id="KW-0678">Repressor</keyword>
<evidence type="ECO:0000256" key="5">
    <source>
        <dbReference type="ARBA" id="ARBA00023125"/>
    </source>
</evidence>
<evidence type="ECO:0000256" key="8">
    <source>
        <dbReference type="ARBA" id="ARBA00023306"/>
    </source>
</evidence>
<dbReference type="Pfam" id="PF02319">
    <property type="entry name" value="WHD_E2F_TDP"/>
    <property type="match status" value="2"/>
</dbReference>
<evidence type="ECO:0000256" key="1">
    <source>
        <dbReference type="ARBA" id="ARBA00004123"/>
    </source>
</evidence>
<feature type="region of interest" description="Disordered" evidence="10">
    <location>
        <begin position="220"/>
        <end position="289"/>
    </location>
</feature>
<dbReference type="EMBL" id="HBIS01007307">
    <property type="protein sequence ID" value="CAE0612628.1"/>
    <property type="molecule type" value="Transcribed_RNA"/>
</dbReference>
<keyword evidence="7 9" id="KW-0539">Nucleus</keyword>
<evidence type="ECO:0000313" key="12">
    <source>
        <dbReference type="EMBL" id="CAE0612628.1"/>
    </source>
</evidence>
<protein>
    <recommendedName>
        <fullName evidence="11">E2F/DP family winged-helix DNA-binding domain-containing protein</fullName>
    </recommendedName>
</protein>
<dbReference type="Gene3D" id="1.10.10.10">
    <property type="entry name" value="Winged helix-like DNA-binding domain superfamily/Winged helix DNA-binding domain"/>
    <property type="match status" value="2"/>
</dbReference>
<comment type="similarity">
    <text evidence="2 9">Belongs to the E2F/DP family.</text>
</comment>
<dbReference type="SMART" id="SM01372">
    <property type="entry name" value="E2F_TDP"/>
    <property type="match status" value="2"/>
</dbReference>
<feature type="region of interest" description="Disordered" evidence="10">
    <location>
        <begin position="96"/>
        <end position="127"/>
    </location>
</feature>
<dbReference type="PANTHER" id="PTHR12081:SF7">
    <property type="entry name" value="TRANSCRIPTION FACTOR EFL-3"/>
    <property type="match status" value="1"/>
</dbReference>
<evidence type="ECO:0000256" key="7">
    <source>
        <dbReference type="ARBA" id="ARBA00023242"/>
    </source>
</evidence>
<gene>
    <name evidence="12" type="ORF">PSAL00342_LOCUS6527</name>
</gene>
<evidence type="ECO:0000259" key="11">
    <source>
        <dbReference type="SMART" id="SM01372"/>
    </source>
</evidence>
<proteinExistence type="inferred from homology"/>
<name>A0A7S3XE76_9CHLO</name>
<dbReference type="GO" id="GO:0000978">
    <property type="term" value="F:RNA polymerase II cis-regulatory region sequence-specific DNA binding"/>
    <property type="evidence" value="ECO:0007669"/>
    <property type="project" value="InterPro"/>
</dbReference>
<keyword evidence="5 9" id="KW-0238">DNA-binding</keyword>
<feature type="compositionally biased region" description="Basic residues" evidence="10">
    <location>
        <begin position="245"/>
        <end position="255"/>
    </location>
</feature>
<evidence type="ECO:0000256" key="3">
    <source>
        <dbReference type="ARBA" id="ARBA00022491"/>
    </source>
</evidence>
<keyword evidence="4 9" id="KW-0805">Transcription regulation</keyword>
<feature type="domain" description="E2F/DP family winged-helix DNA-binding" evidence="11">
    <location>
        <begin position="21"/>
        <end position="86"/>
    </location>
</feature>
<reference evidence="12" key="1">
    <citation type="submission" date="2021-01" db="EMBL/GenBank/DDBJ databases">
        <authorList>
            <person name="Corre E."/>
            <person name="Pelletier E."/>
            <person name="Niang G."/>
            <person name="Scheremetjew M."/>
            <person name="Finn R."/>
            <person name="Kale V."/>
            <person name="Holt S."/>
            <person name="Cochrane G."/>
            <person name="Meng A."/>
            <person name="Brown T."/>
            <person name="Cohen L."/>
        </authorList>
    </citation>
    <scope>NUCLEOTIDE SEQUENCE</scope>
    <source>
        <strain evidence="12">CCMP1897</strain>
    </source>
</reference>
<dbReference type="FunFam" id="1.10.10.10:FF:000073">
    <property type="entry name" value="E2F transcription factor 8"/>
    <property type="match status" value="1"/>
</dbReference>
<evidence type="ECO:0000256" key="4">
    <source>
        <dbReference type="ARBA" id="ARBA00023015"/>
    </source>
</evidence>
<dbReference type="PANTHER" id="PTHR12081">
    <property type="entry name" value="TRANSCRIPTION FACTOR E2F"/>
    <property type="match status" value="1"/>
</dbReference>
<evidence type="ECO:0000256" key="2">
    <source>
        <dbReference type="ARBA" id="ARBA00010940"/>
    </source>
</evidence>
<evidence type="ECO:0000256" key="6">
    <source>
        <dbReference type="ARBA" id="ARBA00023163"/>
    </source>
</evidence>
<dbReference type="SUPFAM" id="SSF46785">
    <property type="entry name" value="Winged helix' DNA-binding domain"/>
    <property type="match status" value="2"/>
</dbReference>
<evidence type="ECO:0000256" key="10">
    <source>
        <dbReference type="SAM" id="MobiDB-lite"/>
    </source>
</evidence>
<dbReference type="InterPro" id="IPR036390">
    <property type="entry name" value="WH_DNA-bd_sf"/>
</dbReference>
<organism evidence="12">
    <name type="scientific">Picocystis salinarum</name>
    <dbReference type="NCBI Taxonomy" id="88271"/>
    <lineage>
        <taxon>Eukaryota</taxon>
        <taxon>Viridiplantae</taxon>
        <taxon>Chlorophyta</taxon>
        <taxon>Picocystophyceae</taxon>
        <taxon>Picocystales</taxon>
        <taxon>Picocystaceae</taxon>
        <taxon>Picocystis</taxon>
    </lineage>
</organism>
<feature type="region of interest" description="Disordered" evidence="10">
    <location>
        <begin position="1"/>
        <end position="20"/>
    </location>
</feature>
<keyword evidence="8" id="KW-0131">Cell cycle</keyword>
<dbReference type="GO" id="GO:0090575">
    <property type="term" value="C:RNA polymerase II transcription regulator complex"/>
    <property type="evidence" value="ECO:0007669"/>
    <property type="project" value="TreeGrafter"/>
</dbReference>
<accession>A0A7S3XE76</accession>
<feature type="domain" description="E2F/DP family winged-helix DNA-binding" evidence="11">
    <location>
        <begin position="126"/>
        <end position="206"/>
    </location>
</feature>
<keyword evidence="6 9" id="KW-0804">Transcription</keyword>
<dbReference type="AlphaFoldDB" id="A0A7S3XE76"/>
<dbReference type="InterPro" id="IPR015633">
    <property type="entry name" value="E2F"/>
</dbReference>
<dbReference type="InterPro" id="IPR036388">
    <property type="entry name" value="WH-like_DNA-bd_sf"/>
</dbReference>
<comment type="subcellular location">
    <subcellularLocation>
        <location evidence="1 9">Nucleus</location>
    </subcellularLocation>
</comment>
<feature type="region of interest" description="Disordered" evidence="10">
    <location>
        <begin position="339"/>
        <end position="358"/>
    </location>
</feature>
<dbReference type="InterPro" id="IPR003316">
    <property type="entry name" value="E2F_WHTH_DNA-bd_dom"/>
</dbReference>
<evidence type="ECO:0000256" key="9">
    <source>
        <dbReference type="RuleBase" id="RU003796"/>
    </source>
</evidence>
<sequence>MASALQDGNGGAETSPRTYSRKEKSLGLLCENFMAVYGNGEQEEVSLDAAAAELGVERRRIYDIVNVLESVQVVVRKAKNRYRWNGMERLPSSLEELKHEPDEGTTATVPDGPKGASTANSAKEKKREKSLNILTRKFVKVFLKSGKRTMSLEEAAASLAGEGAEPAQLKTKVRRLYDIANILCSLNLIEKTHVAESRKPAFRWKGVEEAPTFKMITKQQRVGDQAAGVGNDGQPENRDTGQHVPPKKRGVKRPAKITPLTENNGQESGGKAPKLNGHACPTPPTHMNGHRQHVVPMVYPFPPPGLIFPPMVPGQTTSRHLPEENPGAEADHSNMKETMPILSLPPVPDVPAGSANPRDLLGYQNETINRMMSQYVDAWRNWYTTSAS</sequence>